<sequence>MPDKVFRLSNNRESSQSQSPSYLQDGPATPSSSLRSPPPAGPSPGRLDCFNVEDRILVAVRVRPPIEEDRTIDASGSKCVSVQPSRPPQ</sequence>
<feature type="region of interest" description="Disordered" evidence="1">
    <location>
        <begin position="1"/>
        <end position="48"/>
    </location>
</feature>
<comment type="caution">
    <text evidence="2">The sequence shown here is derived from an EMBL/GenBank/DDBJ whole genome shotgun (WGS) entry which is preliminary data.</text>
</comment>
<gene>
    <name evidence="2" type="ORF">KIPB_011448</name>
</gene>
<reference evidence="2 3" key="1">
    <citation type="journal article" date="2018" name="PLoS ONE">
        <title>The draft genome of Kipferlia bialata reveals reductive genome evolution in fornicate parasites.</title>
        <authorList>
            <person name="Tanifuji G."/>
            <person name="Takabayashi S."/>
            <person name="Kume K."/>
            <person name="Takagi M."/>
            <person name="Nakayama T."/>
            <person name="Kamikawa R."/>
            <person name="Inagaki Y."/>
            <person name="Hashimoto T."/>
        </authorList>
    </citation>
    <scope>NUCLEOTIDE SEQUENCE [LARGE SCALE GENOMIC DNA]</scope>
    <source>
        <strain evidence="2">NY0173</strain>
    </source>
</reference>
<name>A0A9K3D4Q9_9EUKA</name>
<keyword evidence="3" id="KW-1185">Reference proteome</keyword>
<feature type="compositionally biased region" description="Polar residues" evidence="1">
    <location>
        <begin position="78"/>
        <end position="89"/>
    </location>
</feature>
<dbReference type="EMBL" id="BDIP01004653">
    <property type="protein sequence ID" value="GIQ89064.1"/>
    <property type="molecule type" value="Genomic_DNA"/>
</dbReference>
<evidence type="ECO:0000313" key="2">
    <source>
        <dbReference type="EMBL" id="GIQ89064.1"/>
    </source>
</evidence>
<feature type="compositionally biased region" description="Polar residues" evidence="1">
    <location>
        <begin position="8"/>
        <end position="22"/>
    </location>
</feature>
<protein>
    <submittedName>
        <fullName evidence="2">Uncharacterized protein</fullName>
    </submittedName>
</protein>
<feature type="region of interest" description="Disordered" evidence="1">
    <location>
        <begin position="68"/>
        <end position="89"/>
    </location>
</feature>
<dbReference type="Proteomes" id="UP000265618">
    <property type="component" value="Unassembled WGS sequence"/>
</dbReference>
<organism evidence="2 3">
    <name type="scientific">Kipferlia bialata</name>
    <dbReference type="NCBI Taxonomy" id="797122"/>
    <lineage>
        <taxon>Eukaryota</taxon>
        <taxon>Metamonada</taxon>
        <taxon>Carpediemonas-like organisms</taxon>
        <taxon>Kipferlia</taxon>
    </lineage>
</organism>
<evidence type="ECO:0000256" key="1">
    <source>
        <dbReference type="SAM" id="MobiDB-lite"/>
    </source>
</evidence>
<dbReference type="AlphaFoldDB" id="A0A9K3D4Q9"/>
<proteinExistence type="predicted"/>
<accession>A0A9K3D4Q9</accession>
<evidence type="ECO:0000313" key="3">
    <source>
        <dbReference type="Proteomes" id="UP000265618"/>
    </source>
</evidence>
<feature type="non-terminal residue" evidence="2">
    <location>
        <position position="1"/>
    </location>
</feature>